<evidence type="ECO:0000313" key="6">
    <source>
        <dbReference type="EMBL" id="EIM78961.1"/>
    </source>
</evidence>
<protein>
    <submittedName>
        <fullName evidence="6">FabD/lysophospholipase-like protein</fullName>
    </submittedName>
</protein>
<name>R7RVE3_STEHR</name>
<feature type="domain" description="PNPLA" evidence="5">
    <location>
        <begin position="1"/>
        <end position="205"/>
    </location>
</feature>
<dbReference type="GO" id="GO:0047499">
    <property type="term" value="F:calcium-independent phospholipase A2 activity"/>
    <property type="evidence" value="ECO:0007669"/>
    <property type="project" value="TreeGrafter"/>
</dbReference>
<dbReference type="InterPro" id="IPR002641">
    <property type="entry name" value="PNPLA_dom"/>
</dbReference>
<dbReference type="OMA" id="MREVWIE"/>
<accession>R7RVE3</accession>
<gene>
    <name evidence="6" type="ORF">STEHIDRAFT_70079</name>
</gene>
<dbReference type="PANTHER" id="PTHR24185:SF1">
    <property type="entry name" value="CALCIUM-INDEPENDENT PHOSPHOLIPASE A2-GAMMA"/>
    <property type="match status" value="1"/>
</dbReference>
<dbReference type="GO" id="GO:0016020">
    <property type="term" value="C:membrane"/>
    <property type="evidence" value="ECO:0007669"/>
    <property type="project" value="TreeGrafter"/>
</dbReference>
<evidence type="ECO:0000313" key="7">
    <source>
        <dbReference type="Proteomes" id="UP000053927"/>
    </source>
</evidence>
<feature type="short sequence motif" description="GXGXXG" evidence="4">
    <location>
        <begin position="5"/>
        <end position="10"/>
    </location>
</feature>
<evidence type="ECO:0000256" key="2">
    <source>
        <dbReference type="ARBA" id="ARBA00022963"/>
    </source>
</evidence>
<dbReference type="OrthoDB" id="630895at2759"/>
<dbReference type="PANTHER" id="PTHR24185">
    <property type="entry name" value="CALCIUM-INDEPENDENT PHOSPHOLIPASE A2-GAMMA"/>
    <property type="match status" value="1"/>
</dbReference>
<dbReference type="GO" id="GO:0046486">
    <property type="term" value="P:glycerolipid metabolic process"/>
    <property type="evidence" value="ECO:0007669"/>
    <property type="project" value="UniProtKB-ARBA"/>
</dbReference>
<dbReference type="AlphaFoldDB" id="R7RVE3"/>
<dbReference type="GeneID" id="18806611"/>
<dbReference type="PROSITE" id="PS51635">
    <property type="entry name" value="PNPLA"/>
    <property type="match status" value="1"/>
</dbReference>
<evidence type="ECO:0000256" key="1">
    <source>
        <dbReference type="ARBA" id="ARBA00022801"/>
    </source>
</evidence>
<dbReference type="GO" id="GO:0019369">
    <property type="term" value="P:arachidonate metabolic process"/>
    <property type="evidence" value="ECO:0007669"/>
    <property type="project" value="TreeGrafter"/>
</dbReference>
<dbReference type="SUPFAM" id="SSF52151">
    <property type="entry name" value="FabD/lysophospholipase-like"/>
    <property type="match status" value="1"/>
</dbReference>
<evidence type="ECO:0000259" key="5">
    <source>
        <dbReference type="PROSITE" id="PS51635"/>
    </source>
</evidence>
<organism evidence="6 7">
    <name type="scientific">Stereum hirsutum (strain FP-91666)</name>
    <name type="common">White-rot fungus</name>
    <dbReference type="NCBI Taxonomy" id="721885"/>
    <lineage>
        <taxon>Eukaryota</taxon>
        <taxon>Fungi</taxon>
        <taxon>Dikarya</taxon>
        <taxon>Basidiomycota</taxon>
        <taxon>Agaricomycotina</taxon>
        <taxon>Agaricomycetes</taxon>
        <taxon>Russulales</taxon>
        <taxon>Stereaceae</taxon>
        <taxon>Stereum</taxon>
    </lineage>
</organism>
<proteinExistence type="predicted"/>
<keyword evidence="1 4" id="KW-0378">Hydrolase</keyword>
<dbReference type="GO" id="GO:0016042">
    <property type="term" value="P:lipid catabolic process"/>
    <property type="evidence" value="ECO:0007669"/>
    <property type="project" value="UniProtKB-UniRule"/>
</dbReference>
<feature type="active site" description="Nucleophile" evidence="4">
    <location>
        <position position="47"/>
    </location>
</feature>
<keyword evidence="3 4" id="KW-0443">Lipid metabolism</keyword>
<evidence type="ECO:0000256" key="3">
    <source>
        <dbReference type="ARBA" id="ARBA00023098"/>
    </source>
</evidence>
<reference evidence="7" key="1">
    <citation type="journal article" date="2012" name="Science">
        <title>The Paleozoic origin of enzymatic lignin decomposition reconstructed from 31 fungal genomes.</title>
        <authorList>
            <person name="Floudas D."/>
            <person name="Binder M."/>
            <person name="Riley R."/>
            <person name="Barry K."/>
            <person name="Blanchette R.A."/>
            <person name="Henrissat B."/>
            <person name="Martinez A.T."/>
            <person name="Otillar R."/>
            <person name="Spatafora J.W."/>
            <person name="Yadav J.S."/>
            <person name="Aerts A."/>
            <person name="Benoit I."/>
            <person name="Boyd A."/>
            <person name="Carlson A."/>
            <person name="Copeland A."/>
            <person name="Coutinho P.M."/>
            <person name="de Vries R.P."/>
            <person name="Ferreira P."/>
            <person name="Findley K."/>
            <person name="Foster B."/>
            <person name="Gaskell J."/>
            <person name="Glotzer D."/>
            <person name="Gorecki P."/>
            <person name="Heitman J."/>
            <person name="Hesse C."/>
            <person name="Hori C."/>
            <person name="Igarashi K."/>
            <person name="Jurgens J.A."/>
            <person name="Kallen N."/>
            <person name="Kersten P."/>
            <person name="Kohler A."/>
            <person name="Kuees U."/>
            <person name="Kumar T.K.A."/>
            <person name="Kuo A."/>
            <person name="LaButti K."/>
            <person name="Larrondo L.F."/>
            <person name="Lindquist E."/>
            <person name="Ling A."/>
            <person name="Lombard V."/>
            <person name="Lucas S."/>
            <person name="Lundell T."/>
            <person name="Martin R."/>
            <person name="McLaughlin D.J."/>
            <person name="Morgenstern I."/>
            <person name="Morin E."/>
            <person name="Murat C."/>
            <person name="Nagy L.G."/>
            <person name="Nolan M."/>
            <person name="Ohm R.A."/>
            <person name="Patyshakuliyeva A."/>
            <person name="Rokas A."/>
            <person name="Ruiz-Duenas F.J."/>
            <person name="Sabat G."/>
            <person name="Salamov A."/>
            <person name="Samejima M."/>
            <person name="Schmutz J."/>
            <person name="Slot J.C."/>
            <person name="St John F."/>
            <person name="Stenlid J."/>
            <person name="Sun H."/>
            <person name="Sun S."/>
            <person name="Syed K."/>
            <person name="Tsang A."/>
            <person name="Wiebenga A."/>
            <person name="Young D."/>
            <person name="Pisabarro A."/>
            <person name="Eastwood D.C."/>
            <person name="Martin F."/>
            <person name="Cullen D."/>
            <person name="Grigoriev I.V."/>
            <person name="Hibbett D.S."/>
        </authorList>
    </citation>
    <scope>NUCLEOTIDE SEQUENCE [LARGE SCALE GENOMIC DNA]</scope>
    <source>
        <strain evidence="7">FP-91666</strain>
    </source>
</reference>
<keyword evidence="7" id="KW-1185">Reference proteome</keyword>
<sequence length="412" mass="45525">LLIDGGGIRGLSSLQVLWNLMREIQLSEKLEKMPLPCDHFDLIGGTSTGGIIALMLGRLRMSVDDALHTYAQLSKDVFSDEKFLGDGAFKASNLEAAIKKVISAQPAAMHDSEARMRDDAPSGELCRTFVCVTVPNALGAPTPTLFRTYEPRHGRFINCKIWEAARATSAAPTFFKPVEIDNGFGVRSHYTDGGIGHNNPASVVLREASTIFPERKLACIISIGTGKLKVSMLDRPSFIQRILPRIDVAVAVAKIVTDCETVAEDMEHRFHNSLGVYFRFNVDQGMDGVKLSDWDKLDVVHDVTEVYLRSTAVSKTMTDAAAAVRARRGVAPTIQASMFHSLYFIKFYLTHSGNRWCDCEGCCSFEACCEPQTLPSFITLFHGERLHHLENDPILLWKVCASSHICGSRLGW</sequence>
<dbReference type="Proteomes" id="UP000053927">
    <property type="component" value="Unassembled WGS sequence"/>
</dbReference>
<dbReference type="eggNOG" id="KOG4231">
    <property type="taxonomic scope" value="Eukaryota"/>
</dbReference>
<evidence type="ECO:0000256" key="4">
    <source>
        <dbReference type="PROSITE-ProRule" id="PRU01161"/>
    </source>
</evidence>
<dbReference type="CDD" id="cd07216">
    <property type="entry name" value="Pat17_PNPLA8_PNPLA9_like3"/>
    <property type="match status" value="1"/>
</dbReference>
<keyword evidence="2 4" id="KW-0442">Lipid degradation</keyword>
<feature type="non-terminal residue" evidence="6">
    <location>
        <position position="1"/>
    </location>
</feature>
<dbReference type="KEGG" id="shs:STEHIDRAFT_70079"/>
<feature type="short sequence motif" description="GXSXG" evidence="4">
    <location>
        <begin position="45"/>
        <end position="49"/>
    </location>
</feature>
<dbReference type="RefSeq" id="XP_007311941.1">
    <property type="nucleotide sequence ID" value="XM_007311879.1"/>
</dbReference>
<feature type="active site" description="Proton acceptor" evidence="4">
    <location>
        <position position="192"/>
    </location>
</feature>
<dbReference type="InterPro" id="IPR016035">
    <property type="entry name" value="Acyl_Trfase/lysoPLipase"/>
</dbReference>
<dbReference type="Gene3D" id="3.40.1090.10">
    <property type="entry name" value="Cytosolic phospholipase A2 catalytic domain"/>
    <property type="match status" value="1"/>
</dbReference>
<feature type="short sequence motif" description="DGA/G" evidence="4">
    <location>
        <begin position="192"/>
        <end position="194"/>
    </location>
</feature>
<dbReference type="Pfam" id="PF01734">
    <property type="entry name" value="Patatin"/>
    <property type="match status" value="1"/>
</dbReference>
<dbReference type="EMBL" id="JH687500">
    <property type="protein sequence ID" value="EIM78961.1"/>
    <property type="molecule type" value="Genomic_DNA"/>
</dbReference>